<evidence type="ECO:0000256" key="1">
    <source>
        <dbReference type="SAM" id="SignalP"/>
    </source>
</evidence>
<proteinExistence type="predicted"/>
<keyword evidence="1" id="KW-0732">Signal</keyword>
<sequence length="38" mass="4360">MHFFLACCLFLNKAECCKPDSAMLMPATRTFFMVVMPN</sequence>
<dbReference type="EMBL" id="GGEC01072453">
    <property type="protein sequence ID" value="MBX52937.1"/>
    <property type="molecule type" value="Transcribed_RNA"/>
</dbReference>
<accession>A0A2P2PDX4</accession>
<feature type="signal peptide" evidence="1">
    <location>
        <begin position="1"/>
        <end position="16"/>
    </location>
</feature>
<evidence type="ECO:0000313" key="2">
    <source>
        <dbReference type="EMBL" id="MBX52937.1"/>
    </source>
</evidence>
<feature type="chain" id="PRO_5015176060" evidence="1">
    <location>
        <begin position="17"/>
        <end position="38"/>
    </location>
</feature>
<name>A0A2P2PDX4_RHIMU</name>
<dbReference type="AlphaFoldDB" id="A0A2P2PDX4"/>
<organism evidence="2">
    <name type="scientific">Rhizophora mucronata</name>
    <name type="common">Asiatic mangrove</name>
    <dbReference type="NCBI Taxonomy" id="61149"/>
    <lineage>
        <taxon>Eukaryota</taxon>
        <taxon>Viridiplantae</taxon>
        <taxon>Streptophyta</taxon>
        <taxon>Embryophyta</taxon>
        <taxon>Tracheophyta</taxon>
        <taxon>Spermatophyta</taxon>
        <taxon>Magnoliopsida</taxon>
        <taxon>eudicotyledons</taxon>
        <taxon>Gunneridae</taxon>
        <taxon>Pentapetalae</taxon>
        <taxon>rosids</taxon>
        <taxon>fabids</taxon>
        <taxon>Malpighiales</taxon>
        <taxon>Rhizophoraceae</taxon>
        <taxon>Rhizophora</taxon>
    </lineage>
</organism>
<protein>
    <submittedName>
        <fullName evidence="2">Uncharacterized protein</fullName>
    </submittedName>
</protein>
<reference evidence="2" key="1">
    <citation type="submission" date="2018-02" db="EMBL/GenBank/DDBJ databases">
        <title>Rhizophora mucronata_Transcriptome.</title>
        <authorList>
            <person name="Meera S.P."/>
            <person name="Sreeshan A."/>
            <person name="Augustine A."/>
        </authorList>
    </citation>
    <scope>NUCLEOTIDE SEQUENCE</scope>
    <source>
        <tissue evidence="2">Leaf</tissue>
    </source>
</reference>